<dbReference type="Gene3D" id="3.20.180.20">
    <property type="entry name" value="Dynein heavy chain, N-terminal domain 2"/>
    <property type="match status" value="1"/>
</dbReference>
<dbReference type="GO" id="GO:0036156">
    <property type="term" value="C:inner dynein arm"/>
    <property type="evidence" value="ECO:0007669"/>
    <property type="project" value="UniProtKB-ARBA"/>
</dbReference>
<dbReference type="PROSITE" id="PS50878">
    <property type="entry name" value="RT_POL"/>
    <property type="match status" value="1"/>
</dbReference>
<feature type="domain" description="Reverse transcriptase" evidence="20">
    <location>
        <begin position="1"/>
        <end position="225"/>
    </location>
</feature>
<evidence type="ECO:0000256" key="17">
    <source>
        <dbReference type="ARBA" id="ARBA00063032"/>
    </source>
</evidence>
<dbReference type="GO" id="GO:0005524">
    <property type="term" value="F:ATP binding"/>
    <property type="evidence" value="ECO:0007669"/>
    <property type="project" value="UniProtKB-KW"/>
</dbReference>
<dbReference type="InterPro" id="IPR042222">
    <property type="entry name" value="Dynein_2_N"/>
</dbReference>
<dbReference type="Pfam" id="PF25007">
    <property type="entry name" value="DYH2-5-8_CC"/>
    <property type="match status" value="1"/>
</dbReference>
<dbReference type="CDD" id="cd01650">
    <property type="entry name" value="RT_nLTR_like"/>
    <property type="match status" value="1"/>
</dbReference>
<comment type="subcellular location">
    <subcellularLocation>
        <location evidence="1">Cell projection</location>
        <location evidence="1">Cilium</location>
        <location evidence="1">Flagellum</location>
    </subcellularLocation>
    <subcellularLocation>
        <location evidence="2">Cytoplasm</location>
        <location evidence="2">Cytoskeleton</location>
        <location evidence="2">Cilium axoneme</location>
    </subcellularLocation>
</comment>
<dbReference type="InterPro" id="IPR026983">
    <property type="entry name" value="DHC"/>
</dbReference>
<dbReference type="Pfam" id="PF18198">
    <property type="entry name" value="AAA_lid_11"/>
    <property type="match status" value="1"/>
</dbReference>
<dbReference type="Gene3D" id="1.20.58.1120">
    <property type="match status" value="1"/>
</dbReference>
<dbReference type="Pfam" id="PF18199">
    <property type="entry name" value="Dynein_C"/>
    <property type="match status" value="1"/>
</dbReference>
<dbReference type="FunFam" id="3.40.50.300:FF:002141">
    <property type="entry name" value="Dynein heavy chain"/>
    <property type="match status" value="1"/>
</dbReference>
<feature type="coiled-coil region" evidence="19">
    <location>
        <begin position="2741"/>
        <end position="2778"/>
    </location>
</feature>
<dbReference type="PANTHER" id="PTHR22878:SF68">
    <property type="entry name" value="DYNEIN HEAVY CHAIN 6, AXONEMAL-LIKE"/>
    <property type="match status" value="1"/>
</dbReference>
<dbReference type="Gene3D" id="6.10.140.1060">
    <property type="match status" value="1"/>
</dbReference>
<dbReference type="InterPro" id="IPR004273">
    <property type="entry name" value="Dynein_heavy_D6_P-loop"/>
</dbReference>
<evidence type="ECO:0000256" key="1">
    <source>
        <dbReference type="ARBA" id="ARBA00004230"/>
    </source>
</evidence>
<dbReference type="GO" id="GO:0008569">
    <property type="term" value="F:minus-end-directed microtubule motor activity"/>
    <property type="evidence" value="ECO:0007669"/>
    <property type="project" value="InterPro"/>
</dbReference>
<dbReference type="CDD" id="cd09276">
    <property type="entry name" value="Rnase_HI_RT_non_LTR"/>
    <property type="match status" value="1"/>
</dbReference>
<comment type="similarity">
    <text evidence="3">Belongs to the dynein heavy chain family.</text>
</comment>
<keyword evidence="6" id="KW-0677">Repeat</keyword>
<dbReference type="GO" id="GO:0004523">
    <property type="term" value="F:RNA-DNA hybrid ribonuclease activity"/>
    <property type="evidence" value="ECO:0007669"/>
    <property type="project" value="InterPro"/>
</dbReference>
<evidence type="ECO:0000256" key="4">
    <source>
        <dbReference type="ARBA" id="ARBA00022490"/>
    </source>
</evidence>
<evidence type="ECO:0000256" key="8">
    <source>
        <dbReference type="ARBA" id="ARBA00022840"/>
    </source>
</evidence>
<protein>
    <recommendedName>
        <fullName evidence="18">Dynein-1, subspecies f</fullName>
    </recommendedName>
</protein>
<dbReference type="Pfam" id="PF12775">
    <property type="entry name" value="AAA_7"/>
    <property type="match status" value="1"/>
</dbReference>
<evidence type="ECO:0000256" key="19">
    <source>
        <dbReference type="SAM" id="Coils"/>
    </source>
</evidence>
<dbReference type="InterPro" id="IPR042228">
    <property type="entry name" value="Dynein_linker_3"/>
</dbReference>
<keyword evidence="10" id="KW-0243">Dynein</keyword>
<dbReference type="GO" id="GO:0036159">
    <property type="term" value="P:inner dynein arm assembly"/>
    <property type="evidence" value="ECO:0007669"/>
    <property type="project" value="UniProtKB-ARBA"/>
</dbReference>
<dbReference type="InterPro" id="IPR013602">
    <property type="entry name" value="Dynein_heavy_linker"/>
</dbReference>
<dbReference type="InterPro" id="IPR035699">
    <property type="entry name" value="AAA_6"/>
</dbReference>
<keyword evidence="14" id="KW-0206">Cytoskeleton</keyword>
<dbReference type="Pfam" id="PF12774">
    <property type="entry name" value="AAA_6"/>
    <property type="match status" value="2"/>
</dbReference>
<dbReference type="InterPro" id="IPR035706">
    <property type="entry name" value="AAA_9"/>
</dbReference>
<dbReference type="GO" id="GO:0003676">
    <property type="term" value="F:nucleic acid binding"/>
    <property type="evidence" value="ECO:0007669"/>
    <property type="project" value="InterPro"/>
</dbReference>
<dbReference type="InterPro" id="IPR012337">
    <property type="entry name" value="RNaseH-like_sf"/>
</dbReference>
<dbReference type="FunFam" id="1.20.58.1120:FF:000001">
    <property type="entry name" value="dynein heavy chain 2, axonemal"/>
    <property type="match status" value="1"/>
</dbReference>
<dbReference type="GO" id="GO:0005874">
    <property type="term" value="C:microtubule"/>
    <property type="evidence" value="ECO:0007669"/>
    <property type="project" value="UniProtKB-KW"/>
</dbReference>
<dbReference type="Gene3D" id="1.20.1270.280">
    <property type="match status" value="1"/>
</dbReference>
<dbReference type="FunFam" id="3.20.180.20:FF:000001">
    <property type="entry name" value="Dynein axonemal heavy chain 5"/>
    <property type="match status" value="1"/>
</dbReference>
<dbReference type="InterPro" id="IPR024317">
    <property type="entry name" value="Dynein_heavy_chain_D4_dom"/>
</dbReference>
<dbReference type="InterPro" id="IPR056759">
    <property type="entry name" value="DYH2-5-8_CC"/>
</dbReference>
<accession>A0A6H5GTQ9</accession>
<evidence type="ECO:0000256" key="13">
    <source>
        <dbReference type="ARBA" id="ARBA00023175"/>
    </source>
</evidence>
<dbReference type="GO" id="GO:0051959">
    <property type="term" value="F:dynein light intermediate chain binding"/>
    <property type="evidence" value="ECO:0007669"/>
    <property type="project" value="InterPro"/>
</dbReference>
<dbReference type="InterPro" id="IPR043157">
    <property type="entry name" value="Dynein_AAA1S"/>
</dbReference>
<dbReference type="InterPro" id="IPR042219">
    <property type="entry name" value="AAA_lid_11_sf"/>
</dbReference>
<comment type="function">
    <text evidence="16">Force generating protein of eukaryotic cilia and flagella. Produces force towards the minus ends of microtubules. Dynein has ATPase activity; the force-producing power stroke is thought to occur on release of ADP. Required for assembly of the I1 inner arm complex and its targeting to the appropriate axoneme location. Also required for phototaxis.</text>
</comment>
<evidence type="ECO:0000256" key="14">
    <source>
        <dbReference type="ARBA" id="ARBA00023212"/>
    </source>
</evidence>
<evidence type="ECO:0000256" key="18">
    <source>
        <dbReference type="ARBA" id="ARBA00077719"/>
    </source>
</evidence>
<dbReference type="GO" id="GO:0060294">
    <property type="term" value="P:cilium movement involved in cell motility"/>
    <property type="evidence" value="ECO:0007669"/>
    <property type="project" value="UniProtKB-ARBA"/>
</dbReference>
<dbReference type="InterPro" id="IPR024743">
    <property type="entry name" value="Dynein_HC_stalk"/>
</dbReference>
<dbReference type="InterPro" id="IPR000477">
    <property type="entry name" value="RT_dom"/>
</dbReference>
<dbReference type="FunFam" id="3.40.50.300:FF:000049">
    <property type="entry name" value="Dynein, axonemal, heavy chain 5"/>
    <property type="match status" value="1"/>
</dbReference>
<reference evidence="22 23" key="1">
    <citation type="submission" date="2020-02" db="EMBL/GenBank/DDBJ databases">
        <authorList>
            <person name="Ferguson B K."/>
        </authorList>
    </citation>
    <scope>NUCLEOTIDE SEQUENCE [LARGE SCALE GENOMIC DNA]</scope>
</reference>
<dbReference type="GO" id="GO:0008017">
    <property type="term" value="F:microtubule binding"/>
    <property type="evidence" value="ECO:0007669"/>
    <property type="project" value="UniProtKB-ARBA"/>
</dbReference>
<dbReference type="SMART" id="SM00382">
    <property type="entry name" value="AAA"/>
    <property type="match status" value="2"/>
</dbReference>
<evidence type="ECO:0000256" key="9">
    <source>
        <dbReference type="ARBA" id="ARBA00022846"/>
    </source>
</evidence>
<dbReference type="FunFam" id="1.20.920.20:FF:000001">
    <property type="entry name" value="dynein heavy chain 2, axonemal"/>
    <property type="match status" value="1"/>
</dbReference>
<dbReference type="OrthoDB" id="447173at2759"/>
<dbReference type="GO" id="GO:0097729">
    <property type="term" value="C:9+2 motile cilium"/>
    <property type="evidence" value="ECO:0007669"/>
    <property type="project" value="UniProtKB-ARBA"/>
</dbReference>
<dbReference type="Gene3D" id="1.20.920.20">
    <property type="match status" value="1"/>
</dbReference>
<dbReference type="InterPro" id="IPR027417">
    <property type="entry name" value="P-loop_NTPase"/>
</dbReference>
<organism evidence="22 23">
    <name type="scientific">Nesidiocoris tenuis</name>
    <dbReference type="NCBI Taxonomy" id="355587"/>
    <lineage>
        <taxon>Eukaryota</taxon>
        <taxon>Metazoa</taxon>
        <taxon>Ecdysozoa</taxon>
        <taxon>Arthropoda</taxon>
        <taxon>Hexapoda</taxon>
        <taxon>Insecta</taxon>
        <taxon>Pterygota</taxon>
        <taxon>Neoptera</taxon>
        <taxon>Paraneoptera</taxon>
        <taxon>Hemiptera</taxon>
        <taxon>Heteroptera</taxon>
        <taxon>Panheteroptera</taxon>
        <taxon>Cimicomorpha</taxon>
        <taxon>Miridae</taxon>
        <taxon>Dicyphina</taxon>
        <taxon>Nesidiocoris</taxon>
    </lineage>
</organism>
<dbReference type="Proteomes" id="UP000479000">
    <property type="component" value="Unassembled WGS sequence"/>
</dbReference>
<evidence type="ECO:0000313" key="22">
    <source>
        <dbReference type="EMBL" id="CAB0007833.1"/>
    </source>
</evidence>
<dbReference type="Pfam" id="PF12780">
    <property type="entry name" value="AAA_8"/>
    <property type="match status" value="1"/>
</dbReference>
<dbReference type="InterPro" id="IPR041658">
    <property type="entry name" value="AAA_lid_11"/>
</dbReference>
<name>A0A6H5GTQ9_9HEMI</name>
<keyword evidence="9" id="KW-0282">Flagellum</keyword>
<keyword evidence="8" id="KW-0067">ATP-binding</keyword>
<dbReference type="InterPro" id="IPR036397">
    <property type="entry name" value="RNaseH_sf"/>
</dbReference>
<evidence type="ECO:0000256" key="12">
    <source>
        <dbReference type="ARBA" id="ARBA00023069"/>
    </source>
</evidence>
<dbReference type="Gene3D" id="3.10.490.20">
    <property type="match status" value="1"/>
</dbReference>
<dbReference type="GO" id="GO:0045505">
    <property type="term" value="F:dynein intermediate chain binding"/>
    <property type="evidence" value="ECO:0007669"/>
    <property type="project" value="InterPro"/>
</dbReference>
<sequence>MEKILGHLLEEHFQLSPLNKAQHAYLKGRSTETALVEVTALIGKALEEKESAVGCFLDIGGAFDNTSYASIRNAAHKKGVSPPTIRWIMAMLSSREVFSEMGDYRVTVLANCGCPQGGVLSPLLWLLVADGLLTLLVEQGFEVAGYADDLAVIIRGRFDSTLSERVQVGLDLIQRWCDGEGLTLNPRKTTVVSFTRKRRSNVVAPTIQGTTLVLSEQVKYLGVILDRKLTWKPQTRHAVQKATKAMWACRRLMGKTWGISPRMAHWLYTAVVRPIVSYAALVWWRATNQQTVQAQLGTLQRQACLGITGAMRTCPTASMEALLGLPPLHIHIWRCAYLGAVRVRWSEMVGSFATRRLQDTIQHFGIDSAGVLISDVMPEKMNFRLPFKVAIPSRERWRGGDLPLAAGVQAWYTDGSVIGGRTGLGVTGPRFSLALPLGSCATVFQAEVLAIDICAQELLRRGTKNARICIFSDSQAALKAISAFSHKSRLTWDCLNTLKALARDNRITLTWVLGHAGIKGNEKADSLAKLGAESLPTGPEPFLGLPKSYLERKVDEWVNTTKTSHWLRCPGLRQSKRLISPQGRARDMLSLSRINIRVLTGVLTGHCPLRYHLNKMGLEEITECRLCGGGEETAEHLLCDCLAAAYARFRHLGSGLLQPEALQRVATKNILAFLKELALNCENRFLGLRDQPNLHSILLADIPKKEYWFPIIYDQFEMLLWYSDDVPDIIRERADGIKKIWTEYLESLNRAEDMLEISVMTEDLAVVWILGNEWDEQYSQYNLLHFKELDIDSMEIFANETYKKFTNLMKLFRDKNWPAIEQLRKKVDTFRRAIPMLADLKNQNLKKRHWDQIRDIVGVNFDETADDFTLEKIIKLGLIDFAEHIADISNSATMEVGIENQLKMIRITWQDADLNMEPHKDKGVYRLKAMDELFAQLEEHQNILSAMKGSRFAQPFIAEVDHWEKTLGLVLDVLEHALIVQKNYIYLEVCVNGYQTQILNLHFMLLELLVRTFPQNIFTGEDISKQLPKEADNFDRIAREWRFITKHMNKVKSAIKACSFPGLLKTEKKLIYGLEIIMRALEKYLETKRRVFPRFYFISNDDLLEILGSSKRQENIQPHFKKCFDNINKVKMQRLPNKVEGYGMSSADGEYVAFSKPISLEGPVEDWLCDLEDIMRITLRDQLKIVRVDLRMNLKNRDKWIMDHPGQLCITASQLQWTTDVTKTLQQCRSLENHAPMKRLKKKQMQVLLKFSDAVRSDLTKLQRVKIVAIVTIEIHAKDVIEKLYKGNTMSTQAFEWLSQLRFYWDKDINDCVVRQTNTFFAYGYEYLGNSGRLVITPLTDRCYITLTTALHLYRGGSPKGPAGTGKTETVKDLGKALAYYVIVINCSEGLDFKSMGRMFSGKSPFSKLSSFVQVLNQFLKIQRSNYYEDNRTDFANISGFAQSGAWGCFDEFNRINIEVLSVVAQQILSILAALAAKKKNFTFEGVSTKLVSTCGIFITMNPGYAGRTELPDNLKSMFRPISMMVPDSRLISEITLFGEGFRDTRNLANKCFTLFSLCKQQLSQQDHYEFGLRGLVALLRYSGKKRRQHSDLPEDQILLLAMKDMNVAKLTSDDLPLFNGVCKDLFPSVDVPTIEYSTLLKTVKEEMAKHKLQPVAIALTKIVQLYETKNSRHSTVILGQPGSAKTTTWKLLKNAMTILHSKGVAGFEHVQEYVINPKSVSLAELYGEYNLATNEWADGILSNVMRKACADEHSFEKWILFDGPVDAVWIENMNSVMDDNKVLTLINSERITLAEPVSLVFEVEDLSQASPATVSRCGIIFNDYKDFGWQPYVDSWLEHFSNNDVYQANMRKHFEVWVKPGLLFRRRKVHQTVVIPEICSVSSLCKLLTALAPPTKCAKVGMTPQESYPLMTRLWFLFCFVWSIGAPINEDGRILFDKWLRKLASDIFPARDTVYDYCVSNKAREMHHWDTYLDPEWSFIPESTPFHKIIVPTVDTIRNEFLLSVLLGCGHPTLIVGIVGTGKTSAAIEALAGLDSTKYSTITLNMSSKTSSTIVQDTIESRLEKRTKTVFVPVGGKKMITFMDDFNMPEKEIYGAQPPLELIRQWIDHGFWYNRQNQQIIAVRDMHLLAAMGPPGGGRNVISNRLLSKFCILNLTFPTDSQILRIFNTMFSIHLDSVNASLSHLSDFMNQYGLYECIDDVQTLKTFIGQEMEEYNQAPGNSKLDLVFFTDAIVEICRIARIVSQPRGNSLIVALGGSGRQCIVRVAAWVSGLTTFKINISKNYRVAEFKEDLKRVYYSAGVKDVPTVFLMTDSQVTDEGFLELINSILSTGEVTKLYRPEEFDEIKKTLWDIARKQGLTLTSQEAINSYFIDRVRSNLHLALCMSPVGDIFRARLRQYPALVSRTTINWFTDWSQEALLEVAVKFLSDIDLLQTSTGKEMTVAAVAKIFSTIHVSVQMYSSIMLKELKRHNYVTPSSYLDVVQSYKKMLESKRIELSTAANKLRGGLSKIEETKNKVSGLTADLEEKNKEGSRLENIEKASRCITQKKVTPSRCFPVYVATVECDVVMQKIMVDQKEADVAKKGVEIRSEKIAKEEQECDQQASEALELLGEAMPALEEAMQALEALNKKDIAEVRSYGKPPYKVEMVMEAVCILRGIEPVWAEAKKDLGDVNFLQKLRDFDKDHVTDRTLKRIALYTNNPEFEPEKVGVVSTAAKSLAMWVIAIEKYGKAYKIVAPRKAKWEEAVASLKAKQEMLRKEQENLEKILARVRELEALFTAKMRQKDDLLYQADKLRAKLERAFGLVDGLSGEKIRWERTVAELDDNYIFLPSDCLVSTAFVSYCGPFLSAYRDQLLDQWSNVMDDVDFSNSPGFDMLEFLEKPHIVRMWNKLGLPTDSFSTENAIIITQSRKWPLIIDPQAQAHKWIKNMCQKDPNIVLYVIDFGTPKYLQILEKCVKRGHTCLLQNINETIDPNVIPVLEKVIVRKGNEEFMKCGDRLLEYNSKFQFYITTKLTNPHYLPEIATRTAIVNFAIKLEGLEAQLLGIVVGKEKPKLEEEKDVMVTEIAEGRALLIELEDELLRLLTTATGSILDDEHLFKTLQTSKTTAINVNSRLLISVCPKHSIFNAKSHIFILQEYDSIAKRAALLFFVLKDMALVDPMYQFSLDSYKSLFEISIKKSKKSDDIKERIRLLNNYHSESVYRNTCRGLFERHKLMFSFLVCLKIMDDAVDKSDFMFLLKGGVVLNRDAQPDNPCPDWMSAEIWDNISELEKLPGYKGIGRSFTQHKKDWQGWYLKTEPETLSLIGEWETCLTQFQKLVILRCLRPDRLGFGIARWITACIGSQFTEPPVLDVASVLDDSSSCVPLVFVLSPGVDPTLSLMALAESRKMSKKFRTLSLGQGQAPIATKMIEDGVRVGHWVFLANCHLSLSWMPALDKIIENLASSFCSPDFRLWLSSNPHPDFPISILQTSLKMTTEPPKGLKANMKRLYNIITEDKLEMCKCQEKFRKLVFSLCWFHAMVIERKKFQRLGWNVDYSFNDSDFEVSFNILSIYLDEYSTTPWEALKYLIAAVMYGGHVTDDWDKRLLVTYINEFFNDDVLSLKKYKLSSLLYYYVPEDGPLHMYRDIIHEFPIVDQPQAFGQHPNADIASLMVESKALLATMMSLQVTESSDDSLKEEKVLNLTKDMLGKLPQTIDYETTAEKMGPSKTPLMVVLLQEIQRYNVLLLGIEQSLKNLQKGIKGFMVMTPDLENIFECLYEGKIPNPWLKAYPSMLSLGSWSRDLIHRVDHFSRWANTLTAPLAFWLSAFTFPTGFLTAVLQDGVFVRGMYLEGASWNRKEQTLMEPGLLELFCPLPPIHFLPVEQTKHKTKGLYECPVYYYPQRSGTQGRAAFVVVVELKSGNYSSEFWIKRGTAILLSLPN</sequence>
<dbReference type="Gene3D" id="1.20.140.100">
    <property type="entry name" value="Dynein heavy chain, N-terminal domain 2"/>
    <property type="match status" value="1"/>
</dbReference>
<dbReference type="InterPro" id="IPR003593">
    <property type="entry name" value="AAA+_ATPase"/>
</dbReference>
<evidence type="ECO:0000256" key="11">
    <source>
        <dbReference type="ARBA" id="ARBA00023054"/>
    </source>
</evidence>
<keyword evidence="7" id="KW-0547">Nucleotide-binding</keyword>
<proteinExistence type="inferred from homology"/>
<dbReference type="InterPro" id="IPR043160">
    <property type="entry name" value="Dynein_C_barrel"/>
</dbReference>
<evidence type="ECO:0000256" key="15">
    <source>
        <dbReference type="ARBA" id="ARBA00023273"/>
    </source>
</evidence>
<dbReference type="Gene3D" id="1.10.287.2620">
    <property type="match status" value="1"/>
</dbReference>
<dbReference type="Gene3D" id="3.40.50.300">
    <property type="entry name" value="P-loop containing nucleotide triphosphate hydrolases"/>
    <property type="match status" value="6"/>
</dbReference>
<dbReference type="Pfam" id="PF12777">
    <property type="entry name" value="MT"/>
    <property type="match status" value="1"/>
</dbReference>
<dbReference type="FunFam" id="1.10.8.710:FF:000001">
    <property type="entry name" value="Dynein axonemal heavy chain 2"/>
    <property type="match status" value="1"/>
</dbReference>
<dbReference type="PANTHER" id="PTHR22878">
    <property type="entry name" value="DYNEIN HEAVY CHAIN 6, AXONEMAL-LIKE-RELATED"/>
    <property type="match status" value="1"/>
</dbReference>
<evidence type="ECO:0000256" key="6">
    <source>
        <dbReference type="ARBA" id="ARBA00022737"/>
    </source>
</evidence>
<dbReference type="InterPro" id="IPR041228">
    <property type="entry name" value="Dynein_C"/>
</dbReference>
<keyword evidence="5" id="KW-0493">Microtubule</keyword>
<evidence type="ECO:0000256" key="2">
    <source>
        <dbReference type="ARBA" id="ARBA00004430"/>
    </source>
</evidence>
<dbReference type="Pfam" id="PF03028">
    <property type="entry name" value="Dynein_heavy"/>
    <property type="match status" value="1"/>
</dbReference>
<dbReference type="FunFam" id="3.40.50.300:FF:000044">
    <property type="entry name" value="Dynein heavy chain 5, axonemal"/>
    <property type="match status" value="1"/>
</dbReference>
<dbReference type="Gene3D" id="1.10.8.720">
    <property type="entry name" value="Region D6 of dynein motor"/>
    <property type="match status" value="1"/>
</dbReference>
<keyword evidence="12" id="KW-0969">Cilium</keyword>
<dbReference type="Gene3D" id="1.10.8.710">
    <property type="match status" value="1"/>
</dbReference>
<comment type="subunit">
    <text evidence="17">The I1 inner arm complex (also known as the f dynein complex) is a two-headed isoform composed of two heavy chains (1-alpha and 1-beta), three intermediate chains and three light chains. I1 occupies a specific position proximal to the first radial spoke and repeats every 96 nm along the length of the axoneme.</text>
</comment>
<evidence type="ECO:0000256" key="16">
    <source>
        <dbReference type="ARBA" id="ARBA00054075"/>
    </source>
</evidence>
<dbReference type="FunFam" id="1.10.287.2620:FF:000002">
    <property type="entry name" value="Dynein heavy chain 2, axonemal"/>
    <property type="match status" value="1"/>
</dbReference>
<keyword evidence="13" id="KW-0505">Motor protein</keyword>
<dbReference type="PROSITE" id="PS50879">
    <property type="entry name" value="RNASE_H_1"/>
    <property type="match status" value="1"/>
</dbReference>
<evidence type="ECO:0000256" key="7">
    <source>
        <dbReference type="ARBA" id="ARBA00022741"/>
    </source>
</evidence>
<gene>
    <name evidence="22" type="ORF">NTEN_LOCUS13084</name>
</gene>
<evidence type="ECO:0000313" key="23">
    <source>
        <dbReference type="Proteomes" id="UP000479000"/>
    </source>
</evidence>
<evidence type="ECO:0000256" key="3">
    <source>
        <dbReference type="ARBA" id="ARBA00008887"/>
    </source>
</evidence>
<dbReference type="Pfam" id="PF17852">
    <property type="entry name" value="Dynein_AAA_lid"/>
    <property type="match status" value="1"/>
</dbReference>
<feature type="domain" description="RNase H type-1" evidence="21">
    <location>
        <begin position="405"/>
        <end position="533"/>
    </location>
</feature>
<dbReference type="Pfam" id="PF08393">
    <property type="entry name" value="DHC_N2"/>
    <property type="match status" value="2"/>
</dbReference>
<dbReference type="Gene3D" id="3.30.420.10">
    <property type="entry name" value="Ribonuclease H-like superfamily/Ribonuclease H"/>
    <property type="match status" value="1"/>
</dbReference>
<dbReference type="InterPro" id="IPR002156">
    <property type="entry name" value="RNaseH_domain"/>
</dbReference>
<dbReference type="InterPro" id="IPR041466">
    <property type="entry name" value="Dynein_AAA5_ext"/>
</dbReference>
<dbReference type="Pfam" id="PF12781">
    <property type="entry name" value="AAA_9"/>
    <property type="match status" value="1"/>
</dbReference>
<keyword evidence="23" id="KW-1185">Reference proteome</keyword>
<keyword evidence="15" id="KW-0966">Cell projection</keyword>
<evidence type="ECO:0000259" key="20">
    <source>
        <dbReference type="PROSITE" id="PS50878"/>
    </source>
</evidence>
<dbReference type="FunFam" id="1.10.8.1220:FF:000001">
    <property type="entry name" value="Dynein axonemal heavy chain 5"/>
    <property type="match status" value="1"/>
</dbReference>
<dbReference type="Gene3D" id="1.10.8.1220">
    <property type="match status" value="1"/>
</dbReference>
<feature type="coiled-coil region" evidence="19">
    <location>
        <begin position="2594"/>
        <end position="2629"/>
    </location>
</feature>
<evidence type="ECO:0000256" key="5">
    <source>
        <dbReference type="ARBA" id="ARBA00022701"/>
    </source>
</evidence>
<dbReference type="Pfam" id="PF00078">
    <property type="entry name" value="RVT_1"/>
    <property type="match status" value="1"/>
</dbReference>
<keyword evidence="4" id="KW-0963">Cytoplasm</keyword>
<dbReference type="FunFam" id="3.40.50.300:FF:000153">
    <property type="entry name" value="Dynein axonemal heavy chain 1"/>
    <property type="match status" value="1"/>
</dbReference>
<evidence type="ECO:0000259" key="21">
    <source>
        <dbReference type="PROSITE" id="PS50879"/>
    </source>
</evidence>
<dbReference type="FunFam" id="3.10.490.20:FF:000009">
    <property type="entry name" value="Dynein heavy chain 4"/>
    <property type="match status" value="1"/>
</dbReference>
<evidence type="ECO:0000256" key="10">
    <source>
        <dbReference type="ARBA" id="ARBA00023017"/>
    </source>
</evidence>
<dbReference type="SUPFAM" id="SSF52540">
    <property type="entry name" value="P-loop containing nucleoside triphosphate hydrolases"/>
    <property type="match status" value="4"/>
</dbReference>
<dbReference type="Pfam" id="PF00075">
    <property type="entry name" value="RNase_H"/>
    <property type="match status" value="1"/>
</dbReference>
<keyword evidence="11 19" id="KW-0175">Coiled coil</keyword>
<dbReference type="EMBL" id="CADCXU010019624">
    <property type="protein sequence ID" value="CAB0007833.1"/>
    <property type="molecule type" value="Genomic_DNA"/>
</dbReference>
<dbReference type="SUPFAM" id="SSF53098">
    <property type="entry name" value="Ribonuclease H-like"/>
    <property type="match status" value="1"/>
</dbReference>